<dbReference type="PANTHER" id="PTHR35378:SF1">
    <property type="entry name" value="C2H2-TYPE DOMAIN-CONTAINING PROTEIN"/>
    <property type="match status" value="1"/>
</dbReference>
<dbReference type="Gene3D" id="3.30.420.610">
    <property type="entry name" value="LOTUS domain-like"/>
    <property type="match status" value="1"/>
</dbReference>
<keyword evidence="1" id="KW-0479">Metal-binding</keyword>
<evidence type="ECO:0000259" key="6">
    <source>
        <dbReference type="PROSITE" id="PS50865"/>
    </source>
</evidence>
<keyword evidence="2 4" id="KW-0863">Zinc-finger</keyword>
<evidence type="ECO:0000256" key="1">
    <source>
        <dbReference type="ARBA" id="ARBA00022723"/>
    </source>
</evidence>
<dbReference type="GO" id="GO:0008270">
    <property type="term" value="F:zinc ion binding"/>
    <property type="evidence" value="ECO:0007669"/>
    <property type="project" value="UniProtKB-KW"/>
</dbReference>
<protein>
    <recommendedName>
        <fullName evidence="10">MYND-type domain-containing protein</fullName>
    </recommendedName>
</protein>
<reference evidence="8" key="1">
    <citation type="submission" date="2021-02" db="EMBL/GenBank/DDBJ databases">
        <authorList>
            <person name="Dougan E. K."/>
            <person name="Rhodes N."/>
            <person name="Thang M."/>
            <person name="Chan C."/>
        </authorList>
    </citation>
    <scope>NUCLEOTIDE SEQUENCE</scope>
</reference>
<dbReference type="InterPro" id="IPR025605">
    <property type="entry name" value="OST-HTH/LOTUS_dom"/>
</dbReference>
<dbReference type="AlphaFoldDB" id="A0A813HPV8"/>
<evidence type="ECO:0000256" key="5">
    <source>
        <dbReference type="SAM" id="MobiDB-lite"/>
    </source>
</evidence>
<evidence type="ECO:0000256" key="4">
    <source>
        <dbReference type="PROSITE-ProRule" id="PRU00134"/>
    </source>
</evidence>
<feature type="domain" description="MYND-type" evidence="6">
    <location>
        <begin position="119"/>
        <end position="157"/>
    </location>
</feature>
<evidence type="ECO:0000259" key="7">
    <source>
        <dbReference type="PROSITE" id="PS51644"/>
    </source>
</evidence>
<comment type="caution">
    <text evidence="8">The sequence shown here is derived from an EMBL/GenBank/DDBJ whole genome shotgun (WGS) entry which is preliminary data.</text>
</comment>
<feature type="region of interest" description="Disordered" evidence="5">
    <location>
        <begin position="502"/>
        <end position="534"/>
    </location>
</feature>
<dbReference type="Gene3D" id="6.10.140.2220">
    <property type="match status" value="1"/>
</dbReference>
<evidence type="ECO:0000256" key="2">
    <source>
        <dbReference type="ARBA" id="ARBA00022771"/>
    </source>
</evidence>
<evidence type="ECO:0000313" key="8">
    <source>
        <dbReference type="EMBL" id="CAE8640339.1"/>
    </source>
</evidence>
<gene>
    <name evidence="8" type="ORF">PGLA2088_LOCUS2104</name>
</gene>
<dbReference type="PROSITE" id="PS51644">
    <property type="entry name" value="HTH_OST"/>
    <property type="match status" value="1"/>
</dbReference>
<dbReference type="PANTHER" id="PTHR35378">
    <property type="entry name" value="UNNAMED PRODUCT"/>
    <property type="match status" value="1"/>
</dbReference>
<evidence type="ECO:0000313" key="9">
    <source>
        <dbReference type="Proteomes" id="UP000626109"/>
    </source>
</evidence>
<dbReference type="Pfam" id="PF12872">
    <property type="entry name" value="OST-HTH"/>
    <property type="match status" value="1"/>
</dbReference>
<dbReference type="PROSITE" id="PS50865">
    <property type="entry name" value="ZF_MYND_2"/>
    <property type="match status" value="1"/>
</dbReference>
<dbReference type="EMBL" id="CAJNNW010001682">
    <property type="protein sequence ID" value="CAE8640339.1"/>
    <property type="molecule type" value="Genomic_DNA"/>
</dbReference>
<dbReference type="SUPFAM" id="SSF144232">
    <property type="entry name" value="HIT/MYND zinc finger-like"/>
    <property type="match status" value="1"/>
</dbReference>
<sequence>MHPHYLNEAFGSVMMLRHWCLLGEIQEVAMVIRPRLAVRDRCGNIFRVHVHITQRSSTLRMEDMKVGYTLAIMCPEKHAFQDCTTGIRQESGDTAFIFRAPLSQLTKETDRLVAHPRRCFHCDAGEAHDVCKKCGIAVYCGARCQLEHWREVHEHLCPQMLVLRNLIQLDFAKHPQGNLSDFCELAAVTGQLPRGCACGFHDVELANSDDCPMLGFENHLDYPPASCLPDTDADGVSRQFFFDADGVALRHWALIVEVYQVFEDGLFAETRFGEKVCIVGTKWGTRGVIPGNCVVCFYATLQSVGKDGTYIVAVRDKQNLLFRTKAGLEGLLNADAGAMDALSPSDFVVELALSIANIRSIARSDVEGFMDLAVTDQALLTKLVQRQVYGKFRTCDGTADVQCFLNLTFACEANRDPLPQHPVTVAHSAPGPPLVPAASEQLTQVGFDLQAVLAQQPRRLRGGELPRAFEQFHGRSLEWKSLGFKTLRRLLNTCPGVLVTDEPASGKHGKSGSDMWVSLQSSTNAPSTNSPNSEKSECAGALKVGFMFLRPDQIHFTHDSIKSKFQDGRQLRETLRQLKECELQCTDIPTIQVSWHAGEGCDARFWTYTGNRRLWVFRQLQAEGGVQDIQVLCVSKTVPKLRMTTRNGGCSVRLRGDMLAIGH</sequence>
<dbReference type="InterPro" id="IPR041966">
    <property type="entry name" value="LOTUS-like"/>
</dbReference>
<dbReference type="Pfam" id="PF01753">
    <property type="entry name" value="zf-MYND"/>
    <property type="match status" value="1"/>
</dbReference>
<organism evidence="8 9">
    <name type="scientific">Polarella glacialis</name>
    <name type="common">Dinoflagellate</name>
    <dbReference type="NCBI Taxonomy" id="89957"/>
    <lineage>
        <taxon>Eukaryota</taxon>
        <taxon>Sar</taxon>
        <taxon>Alveolata</taxon>
        <taxon>Dinophyceae</taxon>
        <taxon>Suessiales</taxon>
        <taxon>Suessiaceae</taxon>
        <taxon>Polarella</taxon>
    </lineage>
</organism>
<feature type="compositionally biased region" description="Low complexity" evidence="5">
    <location>
        <begin position="521"/>
        <end position="533"/>
    </location>
</feature>
<evidence type="ECO:0000256" key="3">
    <source>
        <dbReference type="ARBA" id="ARBA00022833"/>
    </source>
</evidence>
<dbReference type="InterPro" id="IPR002893">
    <property type="entry name" value="Znf_MYND"/>
</dbReference>
<name>A0A813HPV8_POLGL</name>
<dbReference type="Proteomes" id="UP000626109">
    <property type="component" value="Unassembled WGS sequence"/>
</dbReference>
<keyword evidence="3" id="KW-0862">Zinc</keyword>
<feature type="domain" description="HTH OST-type" evidence="7">
    <location>
        <begin position="441"/>
        <end position="521"/>
    </location>
</feature>
<proteinExistence type="predicted"/>
<accession>A0A813HPV8</accession>
<evidence type="ECO:0008006" key="10">
    <source>
        <dbReference type="Google" id="ProtNLM"/>
    </source>
</evidence>